<keyword evidence="2" id="KW-1185">Reference proteome</keyword>
<evidence type="ECO:0000313" key="1">
    <source>
        <dbReference type="EMBL" id="BBX69414.1"/>
    </source>
</evidence>
<accession>A0A7I7MB10</accession>
<proteinExistence type="predicted"/>
<organism evidence="1 2">
    <name type="scientific">Mycolicibacterium psychrotolerans</name>
    <dbReference type="NCBI Taxonomy" id="216929"/>
    <lineage>
        <taxon>Bacteria</taxon>
        <taxon>Bacillati</taxon>
        <taxon>Actinomycetota</taxon>
        <taxon>Actinomycetes</taxon>
        <taxon>Mycobacteriales</taxon>
        <taxon>Mycobacteriaceae</taxon>
        <taxon>Mycolicibacterium</taxon>
    </lineage>
</organism>
<reference evidence="1 2" key="1">
    <citation type="journal article" date="2019" name="Emerg. Microbes Infect.">
        <title>Comprehensive subspecies identification of 175 nontuberculous mycobacteria species based on 7547 genomic profiles.</title>
        <authorList>
            <person name="Matsumoto Y."/>
            <person name="Kinjo T."/>
            <person name="Motooka D."/>
            <person name="Nabeya D."/>
            <person name="Jung N."/>
            <person name="Uechi K."/>
            <person name="Horii T."/>
            <person name="Iida T."/>
            <person name="Fujita J."/>
            <person name="Nakamura S."/>
        </authorList>
    </citation>
    <scope>NUCLEOTIDE SEQUENCE [LARGE SCALE GENOMIC DNA]</scope>
    <source>
        <strain evidence="1 2">JCM 13323</strain>
    </source>
</reference>
<dbReference type="AlphaFoldDB" id="A0A7I7MB10"/>
<dbReference type="RefSeq" id="WP_163722908.1">
    <property type="nucleotide sequence ID" value="NZ_AP022574.1"/>
</dbReference>
<dbReference type="EMBL" id="AP022574">
    <property type="protein sequence ID" value="BBX69414.1"/>
    <property type="molecule type" value="Genomic_DNA"/>
</dbReference>
<evidence type="ECO:0000313" key="2">
    <source>
        <dbReference type="Proteomes" id="UP000466514"/>
    </source>
</evidence>
<protein>
    <submittedName>
        <fullName evidence="1">Uncharacterized protein</fullName>
    </submittedName>
</protein>
<dbReference type="KEGG" id="mpsc:MPSYJ_28750"/>
<dbReference type="Proteomes" id="UP000466514">
    <property type="component" value="Chromosome"/>
</dbReference>
<sequence>MWNLDNPDAVRTIAVIGGKVWHVAPGSLTVDGEILRFRLNRSGQTVQLHASELASIVSEGTDDA</sequence>
<name>A0A7I7MB10_9MYCO</name>
<gene>
    <name evidence="1" type="ORF">MPSYJ_28750</name>
</gene>